<organism evidence="3 4">
    <name type="scientific">Xanthomonas hydrangeae</name>
    <dbReference type="NCBI Taxonomy" id="2775159"/>
    <lineage>
        <taxon>Bacteria</taxon>
        <taxon>Pseudomonadati</taxon>
        <taxon>Pseudomonadota</taxon>
        <taxon>Gammaproteobacteria</taxon>
        <taxon>Lysobacterales</taxon>
        <taxon>Lysobacteraceae</taxon>
        <taxon>Xanthomonas</taxon>
    </lineage>
</organism>
<accession>A0AAU0BGN1</accession>
<keyword evidence="4" id="KW-1185">Reference proteome</keyword>
<evidence type="ECO:0000313" key="3">
    <source>
        <dbReference type="EMBL" id="WOB52078.1"/>
    </source>
</evidence>
<keyword evidence="2" id="KW-0472">Membrane</keyword>
<evidence type="ECO:0000256" key="1">
    <source>
        <dbReference type="SAM" id="MobiDB-lite"/>
    </source>
</evidence>
<reference evidence="3 4" key="1">
    <citation type="submission" date="2022-08" db="EMBL/GenBank/DDBJ databases">
        <title>Whole genome sequencing-based tracing of a 2022 introduction and outbreak of Xanthomonas hortorum pv. pelargonii.</title>
        <authorList>
            <person name="Iruegas-Bocardo F."/>
            <person name="Weisberg A.K."/>
            <person name="Riutta E.R."/>
            <person name="Kilday K."/>
            <person name="Bonkowski J.C."/>
            <person name="Creswell T."/>
            <person name="Daughtrey M.L."/>
            <person name="Rane K."/>
            <person name="Grunwald N.J."/>
            <person name="Chang J.H."/>
            <person name="Putnam M.L."/>
        </authorList>
    </citation>
    <scope>NUCLEOTIDE SEQUENCE [LARGE SCALE GENOMIC DNA]</scope>
    <source>
        <strain evidence="3 4">22-323</strain>
    </source>
</reference>
<protein>
    <submittedName>
        <fullName evidence="3">Uncharacterized protein</fullName>
    </submittedName>
</protein>
<gene>
    <name evidence="3" type="ORF">NYR97_09455</name>
</gene>
<evidence type="ECO:0000256" key="2">
    <source>
        <dbReference type="SAM" id="Phobius"/>
    </source>
</evidence>
<keyword evidence="2" id="KW-0812">Transmembrane</keyword>
<dbReference type="AlphaFoldDB" id="A0AAU0BGN1"/>
<dbReference type="Proteomes" id="UP001302716">
    <property type="component" value="Chromosome"/>
</dbReference>
<keyword evidence="2" id="KW-1133">Transmembrane helix</keyword>
<proteinExistence type="predicted"/>
<evidence type="ECO:0000313" key="4">
    <source>
        <dbReference type="Proteomes" id="UP001302716"/>
    </source>
</evidence>
<dbReference type="RefSeq" id="WP_316697684.1">
    <property type="nucleotide sequence ID" value="NZ_CP103836.1"/>
</dbReference>
<name>A0AAU0BGN1_9XANT</name>
<feature type="transmembrane region" description="Helical" evidence="2">
    <location>
        <begin position="37"/>
        <end position="61"/>
    </location>
</feature>
<feature type="region of interest" description="Disordered" evidence="1">
    <location>
        <begin position="75"/>
        <end position="94"/>
    </location>
</feature>
<dbReference type="EMBL" id="CP103836">
    <property type="protein sequence ID" value="WOB52078.1"/>
    <property type="molecule type" value="Genomic_DNA"/>
</dbReference>
<sequence length="94" mass="10364">MTRFSLIAEGLVFKFLKGYLGCRPLSADASASAMPRLMATIASLLRTSLFMLLLLLLCAFVRPMLNLIGDREDRSTKRLGAGRPDHRVARLAQA</sequence>